<keyword evidence="2" id="KW-0677">Repeat</keyword>
<dbReference type="PANTHER" id="PTHR46170">
    <property type="entry name" value="GATOR COMPLEX PROTEIN WDR59"/>
    <property type="match status" value="1"/>
</dbReference>
<dbReference type="PANTHER" id="PTHR46170:SF1">
    <property type="entry name" value="GATOR COMPLEX PROTEIN WDR59"/>
    <property type="match status" value="1"/>
</dbReference>
<feature type="compositionally biased region" description="Basic and acidic residues" evidence="3">
    <location>
        <begin position="276"/>
        <end position="301"/>
    </location>
</feature>
<dbReference type="AlphaFoldDB" id="S4RY93"/>
<dbReference type="STRING" id="7757.ENSPMAP00000010184"/>
<reference evidence="5" key="2">
    <citation type="submission" date="2025-09" db="UniProtKB">
        <authorList>
            <consortium name="Ensembl"/>
        </authorList>
    </citation>
    <scope>IDENTIFICATION</scope>
</reference>
<evidence type="ECO:0000256" key="3">
    <source>
        <dbReference type="SAM" id="MobiDB-lite"/>
    </source>
</evidence>
<reference evidence="5" key="1">
    <citation type="submission" date="2025-08" db="UniProtKB">
        <authorList>
            <consortium name="Ensembl"/>
        </authorList>
    </citation>
    <scope>IDENTIFICATION</scope>
</reference>
<dbReference type="GO" id="GO:0034198">
    <property type="term" value="P:cellular response to amino acid starvation"/>
    <property type="evidence" value="ECO:0007669"/>
    <property type="project" value="TreeGrafter"/>
</dbReference>
<evidence type="ECO:0000256" key="2">
    <source>
        <dbReference type="ARBA" id="ARBA00022737"/>
    </source>
</evidence>
<name>S4RY93_PETMA</name>
<protein>
    <submittedName>
        <fullName evidence="5">WD repeat domain 59</fullName>
    </submittedName>
</protein>
<dbReference type="Ensembl" id="ENSPMAT00000010229.1">
    <property type="protein sequence ID" value="ENSPMAP00000010184.1"/>
    <property type="gene ID" value="ENSPMAG00000009260.1"/>
</dbReference>
<dbReference type="HOGENOM" id="CLU_040717_0_0_1"/>
<organism evidence="5">
    <name type="scientific">Petromyzon marinus</name>
    <name type="common">Sea lamprey</name>
    <dbReference type="NCBI Taxonomy" id="7757"/>
    <lineage>
        <taxon>Eukaryota</taxon>
        <taxon>Metazoa</taxon>
        <taxon>Chordata</taxon>
        <taxon>Craniata</taxon>
        <taxon>Vertebrata</taxon>
        <taxon>Cyclostomata</taxon>
        <taxon>Hyperoartia</taxon>
        <taxon>Petromyzontiformes</taxon>
        <taxon>Petromyzontidae</taxon>
        <taxon>Petromyzon</taxon>
    </lineage>
</organism>
<feature type="domain" description="WDR59/RTC1-like RING zinc finger" evidence="4">
    <location>
        <begin position="375"/>
        <end position="422"/>
    </location>
</feature>
<keyword evidence="1" id="KW-0853">WD repeat</keyword>
<dbReference type="CDD" id="cd16692">
    <property type="entry name" value="mRING-H2-C3H3C2_WDR59"/>
    <property type="match status" value="1"/>
</dbReference>
<accession>S4RY93</accession>
<evidence type="ECO:0000259" key="4">
    <source>
        <dbReference type="Pfam" id="PF17120"/>
    </source>
</evidence>
<dbReference type="GO" id="GO:0035859">
    <property type="term" value="C:Seh1-associated complex"/>
    <property type="evidence" value="ECO:0007669"/>
    <property type="project" value="TreeGrafter"/>
</dbReference>
<dbReference type="InterPro" id="IPR049566">
    <property type="entry name" value="WDR59_RTC1-like_RING_Znf"/>
</dbReference>
<feature type="region of interest" description="Disordered" evidence="3">
    <location>
        <begin position="273"/>
        <end position="301"/>
    </location>
</feature>
<dbReference type="GeneTree" id="ENSGT00940000157600"/>
<dbReference type="Pfam" id="PF17120">
    <property type="entry name" value="zf-RING_16"/>
    <property type="match status" value="1"/>
</dbReference>
<dbReference type="GO" id="GO:0005774">
    <property type="term" value="C:vacuolar membrane"/>
    <property type="evidence" value="ECO:0007669"/>
    <property type="project" value="TreeGrafter"/>
</dbReference>
<dbReference type="GO" id="GO:1904263">
    <property type="term" value="P:positive regulation of TORC1 signaling"/>
    <property type="evidence" value="ECO:0007669"/>
    <property type="project" value="TreeGrafter"/>
</dbReference>
<dbReference type="GO" id="GO:0035591">
    <property type="term" value="F:signaling adaptor activity"/>
    <property type="evidence" value="ECO:0007669"/>
    <property type="project" value="TreeGrafter"/>
</dbReference>
<dbReference type="InterPro" id="IPR039456">
    <property type="entry name" value="WDR59_mRING-H2-C3H3C2"/>
</dbReference>
<evidence type="ECO:0000256" key="1">
    <source>
        <dbReference type="ARBA" id="ARBA00022574"/>
    </source>
</evidence>
<proteinExistence type="predicted"/>
<sequence length="426" mass="47387">PVPGSGRSLSALSAYHSGVITPMKIRSESQTNLRLYSSSPTHNEKEVSISSFYYKERKIRRTKVKKEGGDLTNSRPIKAAGKVIVQDISCLLPIHRQLAELYTLEVNDVQEMCQKNAAAAASIGRKDLVQHDVIRIKHFHLELCVVSTAPPSIREQPKAQGGTRARIIESIYITKNCFRSIYPRLRRLTHYSRMHDVQTLAMLCSVFEAQSRPHEMGAMSGDARGLGKMQAASGLPSAGYTSSGSGSSASDNVYTSGGWNIVWREGEAAPWLESPDDSRYGDHKHVDPREREREQHEKNKRLLDPVNSLQYDEFKKCYGEILYRWGLKDKRAEVLKFVSCPPDPHKGVEFSTCCYQCGCEARSSQCANCKGFSFQCAVCHVAVRGSSNFCLSCGHGGHSSHMLDWFLGHSECPSGCGCRCLQLNAF</sequence>
<evidence type="ECO:0000313" key="5">
    <source>
        <dbReference type="Ensembl" id="ENSPMAP00000010184.1"/>
    </source>
</evidence>
<dbReference type="InterPro" id="IPR049567">
    <property type="entry name" value="WDR59-like"/>
</dbReference>